<dbReference type="Pfam" id="PF13692">
    <property type="entry name" value="Glyco_trans_1_4"/>
    <property type="match status" value="1"/>
</dbReference>
<organism evidence="2 3">
    <name type="scientific">Daejeonella lutea</name>
    <dbReference type="NCBI Taxonomy" id="572036"/>
    <lineage>
        <taxon>Bacteria</taxon>
        <taxon>Pseudomonadati</taxon>
        <taxon>Bacteroidota</taxon>
        <taxon>Sphingobacteriia</taxon>
        <taxon>Sphingobacteriales</taxon>
        <taxon>Sphingobacteriaceae</taxon>
        <taxon>Daejeonella</taxon>
    </lineage>
</organism>
<evidence type="ECO:0000313" key="3">
    <source>
        <dbReference type="Proteomes" id="UP000189981"/>
    </source>
</evidence>
<dbReference type="PANTHER" id="PTHR46401:SF2">
    <property type="entry name" value="GLYCOSYLTRANSFERASE WBBK-RELATED"/>
    <property type="match status" value="1"/>
</dbReference>
<evidence type="ECO:0000256" key="1">
    <source>
        <dbReference type="ARBA" id="ARBA00022679"/>
    </source>
</evidence>
<keyword evidence="3" id="KW-1185">Reference proteome</keyword>
<reference evidence="3" key="1">
    <citation type="submission" date="2017-02" db="EMBL/GenBank/DDBJ databases">
        <authorList>
            <person name="Varghese N."/>
            <person name="Submissions S."/>
        </authorList>
    </citation>
    <scope>NUCLEOTIDE SEQUENCE [LARGE SCALE GENOMIC DNA]</scope>
    <source>
        <strain evidence="3">DSM 22385</strain>
    </source>
</reference>
<dbReference type="GO" id="GO:0009103">
    <property type="term" value="P:lipopolysaccharide biosynthetic process"/>
    <property type="evidence" value="ECO:0007669"/>
    <property type="project" value="TreeGrafter"/>
</dbReference>
<keyword evidence="1 2" id="KW-0808">Transferase</keyword>
<dbReference type="AlphaFoldDB" id="A0A1T5FAK3"/>
<dbReference type="Gene3D" id="3.40.50.2000">
    <property type="entry name" value="Glycogen Phosphorylase B"/>
    <property type="match status" value="2"/>
</dbReference>
<dbReference type="CDD" id="cd03801">
    <property type="entry name" value="GT4_PimA-like"/>
    <property type="match status" value="1"/>
</dbReference>
<dbReference type="STRING" id="572036.SAMN05661099_3547"/>
<dbReference type="OrthoDB" id="9811239at2"/>
<dbReference type="PANTHER" id="PTHR46401">
    <property type="entry name" value="GLYCOSYLTRANSFERASE WBBK-RELATED"/>
    <property type="match status" value="1"/>
</dbReference>
<sequence length="384" mass="45067">MTSRKSFVTIFPEAENFHLVKDVGQIPFFIGKNDEYDAELITYKNNPDYPYLEDEVKGLKLTFIKNAGRYFSHHKAILKFLLSSSKRIDILNLFHFKRENVLYLFLYKKLNPKGKTYVKLDMDILFFKNYNSFFFSHYRLKNLLLKRLARVHFKLTDLFSVETDEAAEYLVNVYPELKDKLICIPNGIDDDYIDRNVTLKTFEQKENIILTVGRIGTEQKNTELFLESLRIADLRDWKVYIIGPVERTFDPYIKSFFEDNPVLKEKIIFTGNITDRTELFEWYNRAKIFCLSSRYEGFPIAFSEALHFGNYIITTPLSSSSFVTDRGRTGSVAGGNRFEFAAAINRTLVPGFLNAERYQQIRSFSKNKLCWPEIVKRILTQLEN</sequence>
<accession>A0A1T5FAK3</accession>
<gene>
    <name evidence="2" type="ORF">SAMN05661099_3547</name>
</gene>
<proteinExistence type="predicted"/>
<dbReference type="SUPFAM" id="SSF53756">
    <property type="entry name" value="UDP-Glycosyltransferase/glycogen phosphorylase"/>
    <property type="match status" value="1"/>
</dbReference>
<dbReference type="Proteomes" id="UP000189981">
    <property type="component" value="Unassembled WGS sequence"/>
</dbReference>
<dbReference type="RefSeq" id="WP_079704047.1">
    <property type="nucleotide sequence ID" value="NZ_FUYR01000007.1"/>
</dbReference>
<evidence type="ECO:0000313" key="2">
    <source>
        <dbReference type="EMBL" id="SKB93180.1"/>
    </source>
</evidence>
<protein>
    <submittedName>
        <fullName evidence="2">Glycosyltransferase involved in cell wall bisynthesis</fullName>
    </submittedName>
</protein>
<dbReference type="EMBL" id="FUYR01000007">
    <property type="protein sequence ID" value="SKB93180.1"/>
    <property type="molecule type" value="Genomic_DNA"/>
</dbReference>
<name>A0A1T5FAK3_9SPHI</name>
<dbReference type="GO" id="GO:0016757">
    <property type="term" value="F:glycosyltransferase activity"/>
    <property type="evidence" value="ECO:0007669"/>
    <property type="project" value="TreeGrafter"/>
</dbReference>